<keyword evidence="2" id="KW-1185">Reference proteome</keyword>
<name>A0A3Q2ZFX4_KRYMA</name>
<dbReference type="InterPro" id="IPR036941">
    <property type="entry name" value="Rcpt_L-dom_sf"/>
</dbReference>
<dbReference type="AlphaFoldDB" id="A0A3Q2ZFX4"/>
<dbReference type="Proteomes" id="UP000264800">
    <property type="component" value="Unplaced"/>
</dbReference>
<sequence length="88" mass="10472">QEIVPACQFSDQLVVLPCENMLLQKQRFNRMHITRHLYMQTFKLNLKRSTYSNCSVVLENLEITYTLEHHDLSFLKVRISTRDASPCW</sequence>
<protein>
    <submittedName>
        <fullName evidence="1">Uncharacterized protein</fullName>
    </submittedName>
</protein>
<dbReference type="Ensembl" id="ENSKMAT00000002674.1">
    <property type="protein sequence ID" value="ENSKMAP00000002621.1"/>
    <property type="gene ID" value="ENSKMAG00000002010.1"/>
</dbReference>
<dbReference type="Gene3D" id="3.80.20.20">
    <property type="entry name" value="Receptor L-domain"/>
    <property type="match status" value="1"/>
</dbReference>
<evidence type="ECO:0000313" key="1">
    <source>
        <dbReference type="Ensembl" id="ENSKMAP00000002621.1"/>
    </source>
</evidence>
<accession>A0A3Q2ZFX4</accession>
<reference evidence="1" key="2">
    <citation type="submission" date="2025-09" db="UniProtKB">
        <authorList>
            <consortium name="Ensembl"/>
        </authorList>
    </citation>
    <scope>IDENTIFICATION</scope>
</reference>
<evidence type="ECO:0000313" key="2">
    <source>
        <dbReference type="Proteomes" id="UP000264800"/>
    </source>
</evidence>
<proteinExistence type="predicted"/>
<reference evidence="1" key="1">
    <citation type="submission" date="2025-08" db="UniProtKB">
        <authorList>
            <consortium name="Ensembl"/>
        </authorList>
    </citation>
    <scope>IDENTIFICATION</scope>
</reference>
<organism evidence="1 2">
    <name type="scientific">Kryptolebias marmoratus</name>
    <name type="common">Mangrove killifish</name>
    <name type="synonym">Rivulus marmoratus</name>
    <dbReference type="NCBI Taxonomy" id="37003"/>
    <lineage>
        <taxon>Eukaryota</taxon>
        <taxon>Metazoa</taxon>
        <taxon>Chordata</taxon>
        <taxon>Craniata</taxon>
        <taxon>Vertebrata</taxon>
        <taxon>Euteleostomi</taxon>
        <taxon>Actinopterygii</taxon>
        <taxon>Neopterygii</taxon>
        <taxon>Teleostei</taxon>
        <taxon>Neoteleostei</taxon>
        <taxon>Acanthomorphata</taxon>
        <taxon>Ovalentaria</taxon>
        <taxon>Atherinomorphae</taxon>
        <taxon>Cyprinodontiformes</taxon>
        <taxon>Rivulidae</taxon>
        <taxon>Kryptolebias</taxon>
    </lineage>
</organism>